<reference evidence="2" key="1">
    <citation type="journal article" date="2019" name="Int. J. Syst. Evol. Microbiol.">
        <title>The Global Catalogue of Microorganisms (GCM) 10K type strain sequencing project: providing services to taxonomists for standard genome sequencing and annotation.</title>
        <authorList>
            <consortium name="The Broad Institute Genomics Platform"/>
            <consortium name="The Broad Institute Genome Sequencing Center for Infectious Disease"/>
            <person name="Wu L."/>
            <person name="Ma J."/>
        </authorList>
    </citation>
    <scope>NUCLEOTIDE SEQUENCE [LARGE SCALE GENOMIC DNA]</scope>
    <source>
        <strain evidence="2">CGMCC 1.10992</strain>
    </source>
</reference>
<dbReference type="InterPro" id="IPR029037">
    <property type="entry name" value="DUF1407/YfgJ-like_sf"/>
</dbReference>
<proteinExistence type="predicted"/>
<dbReference type="Proteomes" id="UP001597380">
    <property type="component" value="Unassembled WGS sequence"/>
</dbReference>
<gene>
    <name evidence="1" type="ORF">ACFSJ3_05045</name>
</gene>
<name>A0ABW4XMU2_9GAMM</name>
<keyword evidence="2" id="KW-1185">Reference proteome</keyword>
<evidence type="ECO:0000313" key="1">
    <source>
        <dbReference type="EMBL" id="MFD2095344.1"/>
    </source>
</evidence>
<dbReference type="EMBL" id="JBHUHT010000008">
    <property type="protein sequence ID" value="MFD2095344.1"/>
    <property type="molecule type" value="Genomic_DNA"/>
</dbReference>
<organism evidence="1 2">
    <name type="scientific">Corallincola platygyrae</name>
    <dbReference type="NCBI Taxonomy" id="1193278"/>
    <lineage>
        <taxon>Bacteria</taxon>
        <taxon>Pseudomonadati</taxon>
        <taxon>Pseudomonadota</taxon>
        <taxon>Gammaproteobacteria</taxon>
        <taxon>Alteromonadales</taxon>
        <taxon>Psychromonadaceae</taxon>
        <taxon>Corallincola</taxon>
    </lineage>
</organism>
<evidence type="ECO:0000313" key="2">
    <source>
        <dbReference type="Proteomes" id="UP001597380"/>
    </source>
</evidence>
<dbReference type="RefSeq" id="WP_345338503.1">
    <property type="nucleotide sequence ID" value="NZ_BAABLI010000005.1"/>
</dbReference>
<dbReference type="Pfam" id="PF07191">
    <property type="entry name" value="Zn_ribbon_6"/>
    <property type="match status" value="1"/>
</dbReference>
<protein>
    <submittedName>
        <fullName evidence="1">Zinc ribbon domain-containing protein</fullName>
    </submittedName>
</protein>
<sequence>MSHAHCPDCHGLLQAEDKTFHCANCQQDFSQRINCDVCGEEVETLKACGAVDYFCNHCQSLKSKSKVVRSYHKLSQ</sequence>
<dbReference type="InterPro" id="IPR010807">
    <property type="entry name" value="YfgJ-like"/>
</dbReference>
<dbReference type="SUPFAM" id="SSF161187">
    <property type="entry name" value="YfgJ-like"/>
    <property type="match status" value="1"/>
</dbReference>
<dbReference type="Gene3D" id="2.10.290.10">
    <property type="entry name" value="YfgJ-like"/>
    <property type="match status" value="1"/>
</dbReference>
<accession>A0ABW4XMU2</accession>
<comment type="caution">
    <text evidence="1">The sequence shown here is derived from an EMBL/GenBank/DDBJ whole genome shotgun (WGS) entry which is preliminary data.</text>
</comment>